<organism>
    <name type="scientific">Serpula lacrymans var. lacrymans (strain S7.9)</name>
    <name type="common">Dry rot fungus</name>
    <dbReference type="NCBI Taxonomy" id="578457"/>
    <lineage>
        <taxon>Eukaryota</taxon>
        <taxon>Fungi</taxon>
        <taxon>Dikarya</taxon>
        <taxon>Basidiomycota</taxon>
        <taxon>Agaricomycotina</taxon>
        <taxon>Agaricomycetes</taxon>
        <taxon>Agaricomycetidae</taxon>
        <taxon>Boletales</taxon>
        <taxon>Coniophorineae</taxon>
        <taxon>Serpulaceae</taxon>
        <taxon>Serpula</taxon>
    </lineage>
</organism>
<dbReference type="KEGG" id="sla:SERLADRAFT_431902"/>
<dbReference type="HOGENOM" id="CLU_3143927_0_0_1"/>
<proteinExistence type="predicted"/>
<evidence type="ECO:0000313" key="1">
    <source>
        <dbReference type="EMBL" id="EGO30369.1"/>
    </source>
</evidence>
<reference evidence="1" key="1">
    <citation type="submission" date="2011-04" db="EMBL/GenBank/DDBJ databases">
        <title>Evolution of plant cell wall degrading machinery underlies the functional diversity of forest fungi.</title>
        <authorList>
            <consortium name="US DOE Joint Genome Institute (JGI-PGF)"/>
            <person name="Eastwood D.C."/>
            <person name="Floudas D."/>
            <person name="Binder M."/>
            <person name="Majcherczyk A."/>
            <person name="Schneider P."/>
            <person name="Aerts A."/>
            <person name="Asiegbu F.O."/>
            <person name="Baker S.E."/>
            <person name="Barry K."/>
            <person name="Bendiksby M."/>
            <person name="Blumentritt M."/>
            <person name="Coutinho P.M."/>
            <person name="Cullen D."/>
            <person name="Cullen D."/>
            <person name="Gathman A."/>
            <person name="Goodell B."/>
            <person name="Henrissat B."/>
            <person name="Ihrmark K."/>
            <person name="Kauserud H."/>
            <person name="Kohler A."/>
            <person name="LaButti K."/>
            <person name="Lapidus A."/>
            <person name="Lavin J.L."/>
            <person name="Lee Y.-H."/>
            <person name="Lindquist E."/>
            <person name="Lilly W."/>
            <person name="Lucas S."/>
            <person name="Morin E."/>
            <person name="Murat C."/>
            <person name="Oguiza J.A."/>
            <person name="Park J."/>
            <person name="Pisabarro A.G."/>
            <person name="Riley R."/>
            <person name="Rosling A."/>
            <person name="Salamov A."/>
            <person name="Schmidt O."/>
            <person name="Schmutz J."/>
            <person name="Skrede I."/>
            <person name="Stenlid J."/>
            <person name="Wiebenga A."/>
            <person name="Xie X."/>
            <person name="Kues U."/>
            <person name="Hibbett D.S."/>
            <person name="Hoffmeister D."/>
            <person name="Hogberg N."/>
            <person name="Martin F."/>
            <person name="Grigoriev I.V."/>
            <person name="Watkinson S.C."/>
        </authorList>
    </citation>
    <scope>NUCLEOTIDE SEQUENCE</scope>
    <source>
        <strain evidence="1">S7.9</strain>
    </source>
</reference>
<dbReference type="GeneID" id="18813850"/>
<dbReference type="OrthoDB" id="2790754at2759"/>
<sequence>MKQMGDSLYQDILNLANLHYLGIDEDQMKDEDFGIDFEALEDTIIAQAT</sequence>
<gene>
    <name evidence="1" type="ORF">SERLADRAFT_431902</name>
</gene>
<name>F8NE40_SERL9</name>
<dbReference type="Proteomes" id="UP000008064">
    <property type="component" value="Unassembled WGS sequence"/>
</dbReference>
<protein>
    <submittedName>
        <fullName evidence="1">Uncharacterized protein</fullName>
    </submittedName>
</protein>
<dbReference type="RefSeq" id="XP_007312253.1">
    <property type="nucleotide sequence ID" value="XM_007312191.1"/>
</dbReference>
<dbReference type="AlphaFoldDB" id="F8NE40"/>
<accession>F8NE40</accession>
<dbReference type="EMBL" id="GL945428">
    <property type="protein sequence ID" value="EGO30369.1"/>
    <property type="molecule type" value="Genomic_DNA"/>
</dbReference>